<dbReference type="KEGG" id="baqk:QN215_03340"/>
<dbReference type="GO" id="GO:0005975">
    <property type="term" value="P:carbohydrate metabolic process"/>
    <property type="evidence" value="ECO:0007669"/>
    <property type="project" value="InterPro"/>
</dbReference>
<sequence>MTNVKERRIQLSPSLMTMDLDQFKEEITFLDGKVNSYHVDIMDGHFVPNITLSPWFIEQVRKVSSLPLSAHMMVTDAPVWVKKLIDVKCDYICFPSEVANGVAFSMIDDIHAAGLKAGVVLNPETQIDIIKPYIDVIDKITVMTIDPGFAGQKFLAGTLSKIVELRRIREESDLSYEIEMDGSTNLKHWKMISDANPDVYVIGRSGLFGLTDNIEDSWSQMVEEYEQTTGYRFDNGKYQSRR</sequence>
<dbReference type="Gene3D" id="3.20.20.70">
    <property type="entry name" value="Aldolase class I"/>
    <property type="match status" value="1"/>
</dbReference>
<dbReference type="InterPro" id="IPR011060">
    <property type="entry name" value="RibuloseP-bd_barrel"/>
</dbReference>
<dbReference type="NCBIfam" id="NF004076">
    <property type="entry name" value="PRK05581.1-4"/>
    <property type="match status" value="1"/>
</dbReference>
<dbReference type="GO" id="GO:0046872">
    <property type="term" value="F:metal ion binding"/>
    <property type="evidence" value="ECO:0007669"/>
    <property type="project" value="UniProtKB-KW"/>
</dbReference>
<keyword evidence="2" id="KW-0413">Isomerase</keyword>
<dbReference type="AlphaFoldDB" id="A0AB39U8Q4"/>
<dbReference type="Pfam" id="PF00834">
    <property type="entry name" value="Ribul_P_3_epim"/>
    <property type="match status" value="1"/>
</dbReference>
<evidence type="ECO:0000256" key="2">
    <source>
        <dbReference type="ARBA" id="ARBA00023235"/>
    </source>
</evidence>
<protein>
    <submittedName>
        <fullName evidence="3">D-allulose 6-phosphate 3-epimerase</fullName>
    </submittedName>
</protein>
<dbReference type="CDD" id="cd00429">
    <property type="entry name" value="RPE"/>
    <property type="match status" value="1"/>
</dbReference>
<dbReference type="EMBL" id="CP129674">
    <property type="protein sequence ID" value="XDS45165.1"/>
    <property type="molecule type" value="Genomic_DNA"/>
</dbReference>
<gene>
    <name evidence="3" type="primary">alsE</name>
    <name evidence="3" type="ORF">QN215_03340</name>
</gene>
<dbReference type="PANTHER" id="PTHR11749">
    <property type="entry name" value="RIBULOSE-5-PHOSPHATE-3-EPIMERASE"/>
    <property type="match status" value="1"/>
</dbReference>
<organism evidence="3">
    <name type="scientific">Bifidobacterium aquikefiricola</name>
    <dbReference type="NCBI Taxonomy" id="3059038"/>
    <lineage>
        <taxon>Bacteria</taxon>
        <taxon>Bacillati</taxon>
        <taxon>Actinomycetota</taxon>
        <taxon>Actinomycetes</taxon>
        <taxon>Bifidobacteriales</taxon>
        <taxon>Bifidobacteriaceae</taxon>
        <taxon>Bifidobacterium</taxon>
    </lineage>
</organism>
<dbReference type="NCBIfam" id="NF007266">
    <property type="entry name" value="PRK09722.1"/>
    <property type="match status" value="1"/>
</dbReference>
<proteinExistence type="predicted"/>
<evidence type="ECO:0000256" key="1">
    <source>
        <dbReference type="ARBA" id="ARBA00022723"/>
    </source>
</evidence>
<dbReference type="RefSeq" id="WP_369344704.1">
    <property type="nucleotide sequence ID" value="NZ_CP129674.1"/>
</dbReference>
<dbReference type="GO" id="GO:0016857">
    <property type="term" value="F:racemase and epimerase activity, acting on carbohydrates and derivatives"/>
    <property type="evidence" value="ECO:0007669"/>
    <property type="project" value="InterPro"/>
</dbReference>
<evidence type="ECO:0000313" key="3">
    <source>
        <dbReference type="EMBL" id="XDS45165.1"/>
    </source>
</evidence>
<keyword evidence="1" id="KW-0479">Metal-binding</keyword>
<dbReference type="InterPro" id="IPR000056">
    <property type="entry name" value="Ribul_P_3_epim-like"/>
</dbReference>
<dbReference type="InterPro" id="IPR013785">
    <property type="entry name" value="Aldolase_TIM"/>
</dbReference>
<name>A0AB39U8Q4_9BIFI</name>
<reference evidence="3" key="1">
    <citation type="submission" date="2023-07" db="EMBL/GenBank/DDBJ databases">
        <title>Bifidobacterium aquikefiriaerophilum sp. nov. and Bifidobacterium eccum sp. nov., isolated from water kefir.</title>
        <authorList>
            <person name="Breselge S."/>
            <person name="Bellassi P."/>
            <person name="Barcenilla C."/>
            <person name="Alvarez-Ordonez A."/>
            <person name="Morelli L."/>
            <person name="Cotter P.D."/>
        </authorList>
    </citation>
    <scope>NUCLEOTIDE SEQUENCE</scope>
    <source>
        <strain evidence="3">WK041_4_12</strain>
    </source>
</reference>
<accession>A0AB39U8Q4</accession>
<dbReference type="SUPFAM" id="SSF51366">
    <property type="entry name" value="Ribulose-phoshate binding barrel"/>
    <property type="match status" value="1"/>
</dbReference>